<sequence length="477" mass="51152">MTYHKKMYIAGELVGGAAEITVENPATEQVVGHVAAAGLPEAQRALDAAAAAFPYWSRASIKERQDWMFKLRDAVIANETYLRDCLHHEMGKPWSSTQEDFDSLKNALAFYAEEIARVHDTSIADRAGTHTHRLVHEPAGVALAFLAWNFPLLNLAFKIGPAMAAGCPIIIRPSEMTPISAYAVGELCHQIGLPAGVVQILCTDGYDVADALTASTIPAMITLIGSAKTARHIMATGATSIKRYSMELGGNAPVLVFSDADLDLAADIVCNVKFSNAGQICVSPNRVFVASDVYDAFRDKVVARAKSAKVGFDKTADIVTGPLIDKRAWTRIKGLIDSAARDGAKVLAGGDRPKGCDTGHFIAPTVLGDVTPEMDVYTHETFGPIVSLVRFDSEADLVARANDGDDGGLTAYIFTADLHKAEKYAAALRYGEIQINGVKYDIDLPHGGIGQSGIGHDCSYLALNDYLVTKRITRALS</sequence>
<dbReference type="OrthoDB" id="7168186at2"/>
<accession>A0A1I6HDZ2</accession>
<dbReference type="STRING" id="390270.SAMN04488005_2564"/>
<feature type="active site" evidence="3">
    <location>
        <position position="247"/>
    </location>
</feature>
<dbReference type="Gene3D" id="3.40.309.10">
    <property type="entry name" value="Aldehyde Dehydrogenase, Chain A, domain 2"/>
    <property type="match status" value="1"/>
</dbReference>
<protein>
    <submittedName>
        <fullName evidence="6">Succinate-semialdehyde dehydrogenase / glutarate-semialdehyde dehydrogenase</fullName>
    </submittedName>
</protein>
<reference evidence="7" key="1">
    <citation type="submission" date="2016-10" db="EMBL/GenBank/DDBJ databases">
        <authorList>
            <person name="Varghese N."/>
            <person name="Submissions S."/>
        </authorList>
    </citation>
    <scope>NUCLEOTIDE SEQUENCE [LARGE SCALE GENOMIC DNA]</scope>
    <source>
        <strain evidence="7">DSM 26879</strain>
    </source>
</reference>
<dbReference type="GO" id="GO:0009450">
    <property type="term" value="P:gamma-aminobutyric acid catabolic process"/>
    <property type="evidence" value="ECO:0007669"/>
    <property type="project" value="TreeGrafter"/>
</dbReference>
<feature type="domain" description="Aldehyde dehydrogenase" evidence="5">
    <location>
        <begin position="19"/>
        <end position="471"/>
    </location>
</feature>
<name>A0A1I6HDZ2_9RHOB</name>
<gene>
    <name evidence="6" type="ORF">SAMN04488005_2564</name>
</gene>
<dbReference type="InterPro" id="IPR016163">
    <property type="entry name" value="Ald_DH_C"/>
</dbReference>
<dbReference type="InterPro" id="IPR029510">
    <property type="entry name" value="Ald_DH_CS_GLU"/>
</dbReference>
<organism evidence="6 7">
    <name type="scientific">Yoonia tamlensis</name>
    <dbReference type="NCBI Taxonomy" id="390270"/>
    <lineage>
        <taxon>Bacteria</taxon>
        <taxon>Pseudomonadati</taxon>
        <taxon>Pseudomonadota</taxon>
        <taxon>Alphaproteobacteria</taxon>
        <taxon>Rhodobacterales</taxon>
        <taxon>Paracoccaceae</taxon>
        <taxon>Yoonia</taxon>
    </lineage>
</organism>
<dbReference type="PANTHER" id="PTHR43353:SF5">
    <property type="entry name" value="SUCCINATE-SEMIALDEHYDE DEHYDROGENASE, MITOCHONDRIAL"/>
    <property type="match status" value="1"/>
</dbReference>
<dbReference type="InterPro" id="IPR050740">
    <property type="entry name" value="Aldehyde_DH_Superfamily"/>
</dbReference>
<dbReference type="PROSITE" id="PS00687">
    <property type="entry name" value="ALDEHYDE_DEHYDR_GLU"/>
    <property type="match status" value="1"/>
</dbReference>
<evidence type="ECO:0000256" key="4">
    <source>
        <dbReference type="RuleBase" id="RU003345"/>
    </source>
</evidence>
<evidence type="ECO:0000256" key="3">
    <source>
        <dbReference type="PROSITE-ProRule" id="PRU10007"/>
    </source>
</evidence>
<evidence type="ECO:0000313" key="6">
    <source>
        <dbReference type="EMBL" id="SFR52578.1"/>
    </source>
</evidence>
<dbReference type="PANTHER" id="PTHR43353">
    <property type="entry name" value="SUCCINATE-SEMIALDEHYDE DEHYDROGENASE, MITOCHONDRIAL"/>
    <property type="match status" value="1"/>
</dbReference>
<dbReference type="RefSeq" id="WP_090200867.1">
    <property type="nucleotide sequence ID" value="NZ_FOYP01000002.1"/>
</dbReference>
<dbReference type="SUPFAM" id="SSF53720">
    <property type="entry name" value="ALDH-like"/>
    <property type="match status" value="1"/>
</dbReference>
<evidence type="ECO:0000256" key="1">
    <source>
        <dbReference type="ARBA" id="ARBA00009986"/>
    </source>
</evidence>
<dbReference type="InterPro" id="IPR016162">
    <property type="entry name" value="Ald_DH_N"/>
</dbReference>
<dbReference type="FunFam" id="3.40.605.10:FF:000063">
    <property type="entry name" value="Succinate-semialdehyde dehydrogenase, mitochondrial"/>
    <property type="match status" value="1"/>
</dbReference>
<dbReference type="FunFam" id="3.40.309.10:FF:000009">
    <property type="entry name" value="Aldehyde dehydrogenase A"/>
    <property type="match status" value="1"/>
</dbReference>
<dbReference type="AlphaFoldDB" id="A0A1I6HDZ2"/>
<dbReference type="EMBL" id="FOYP01000002">
    <property type="protein sequence ID" value="SFR52578.1"/>
    <property type="molecule type" value="Genomic_DNA"/>
</dbReference>
<proteinExistence type="inferred from homology"/>
<keyword evidence="7" id="KW-1185">Reference proteome</keyword>
<evidence type="ECO:0000259" key="5">
    <source>
        <dbReference type="Pfam" id="PF00171"/>
    </source>
</evidence>
<dbReference type="Gene3D" id="3.40.605.10">
    <property type="entry name" value="Aldehyde Dehydrogenase, Chain A, domain 1"/>
    <property type="match status" value="1"/>
</dbReference>
<dbReference type="Pfam" id="PF00171">
    <property type="entry name" value="Aldedh"/>
    <property type="match status" value="1"/>
</dbReference>
<dbReference type="Proteomes" id="UP000199478">
    <property type="component" value="Unassembled WGS sequence"/>
</dbReference>
<evidence type="ECO:0000313" key="7">
    <source>
        <dbReference type="Proteomes" id="UP000199478"/>
    </source>
</evidence>
<dbReference type="GO" id="GO:0004777">
    <property type="term" value="F:succinate-semialdehyde dehydrogenase (NAD+) activity"/>
    <property type="evidence" value="ECO:0007669"/>
    <property type="project" value="TreeGrafter"/>
</dbReference>
<dbReference type="InterPro" id="IPR015590">
    <property type="entry name" value="Aldehyde_DH_dom"/>
</dbReference>
<dbReference type="InterPro" id="IPR016161">
    <property type="entry name" value="Ald_DH/histidinol_DH"/>
</dbReference>
<evidence type="ECO:0000256" key="2">
    <source>
        <dbReference type="ARBA" id="ARBA00023002"/>
    </source>
</evidence>
<keyword evidence="2 4" id="KW-0560">Oxidoreductase</keyword>
<comment type="similarity">
    <text evidence="1 4">Belongs to the aldehyde dehydrogenase family.</text>
</comment>